<organism evidence="6 7">
    <name type="scientific">Paenimyroides viscosum</name>
    <dbReference type="NCBI Taxonomy" id="2488729"/>
    <lineage>
        <taxon>Bacteria</taxon>
        <taxon>Pseudomonadati</taxon>
        <taxon>Bacteroidota</taxon>
        <taxon>Flavobacteriia</taxon>
        <taxon>Flavobacteriales</taxon>
        <taxon>Flavobacteriaceae</taxon>
        <taxon>Paenimyroides</taxon>
    </lineage>
</organism>
<evidence type="ECO:0000256" key="2">
    <source>
        <dbReference type="ARBA" id="ARBA00023015"/>
    </source>
</evidence>
<keyword evidence="2" id="KW-0805">Transcription regulation</keyword>
<evidence type="ECO:0000313" key="7">
    <source>
        <dbReference type="Proteomes" id="UP000268372"/>
    </source>
</evidence>
<evidence type="ECO:0000313" key="6">
    <source>
        <dbReference type="EMBL" id="RRA95894.1"/>
    </source>
</evidence>
<dbReference type="RefSeq" id="WP_124898690.1">
    <property type="nucleotide sequence ID" value="NZ_RQTJ01000006.1"/>
</dbReference>
<name>A0A3P1B4I1_9FLAO</name>
<dbReference type="SUPFAM" id="SSF88946">
    <property type="entry name" value="Sigma2 domain of RNA polymerase sigma factors"/>
    <property type="match status" value="1"/>
</dbReference>
<evidence type="ECO:0000256" key="1">
    <source>
        <dbReference type="ARBA" id="ARBA00010641"/>
    </source>
</evidence>
<sequence length="258" mass="30555">MLEKNFELLKNSDPAALENIHAQYSRRIFWLGRQILDDDFVVENLVQDAFLKLWEYREKVEDPMHIFFFLRYVMKYSCYSHYSKPHNKFFKTTVRSFESYENYGNYLAGYDPADVIENLKDQEEQQRLFDLVNKALPLISSERRHLIQLCLKYGFRYKAIAQVTGKGIKETSNQVKRAIEDLKNIVDKYNVLEKKQIGATKPEEQKSINERQSAVLNLRFEKKFSFAAIASELNISQKEVHDEFMAGYKLMQYQQKAL</sequence>
<dbReference type="GO" id="GO:0016987">
    <property type="term" value="F:sigma factor activity"/>
    <property type="evidence" value="ECO:0007669"/>
    <property type="project" value="UniProtKB-KW"/>
</dbReference>
<keyword evidence="3" id="KW-0731">Sigma factor</keyword>
<reference evidence="6 7" key="1">
    <citation type="submission" date="2018-11" db="EMBL/GenBank/DDBJ databases">
        <title>Flavobacterium sp. nov., YIM 102796 draft genome.</title>
        <authorList>
            <person name="Li G."/>
            <person name="Jiang Y."/>
        </authorList>
    </citation>
    <scope>NUCLEOTIDE SEQUENCE [LARGE SCALE GENOMIC DNA]</scope>
    <source>
        <strain evidence="6 7">YIM 102796</strain>
    </source>
</reference>
<feature type="coiled-coil region" evidence="5">
    <location>
        <begin position="168"/>
        <end position="195"/>
    </location>
</feature>
<accession>A0A3P1B4I1</accession>
<dbReference type="AlphaFoldDB" id="A0A3P1B4I1"/>
<dbReference type="SUPFAM" id="SSF88659">
    <property type="entry name" value="Sigma3 and sigma4 domains of RNA polymerase sigma factors"/>
    <property type="match status" value="2"/>
</dbReference>
<dbReference type="Gene3D" id="1.10.1740.10">
    <property type="match status" value="1"/>
</dbReference>
<dbReference type="EMBL" id="RQTJ01000006">
    <property type="protein sequence ID" value="RRA95894.1"/>
    <property type="molecule type" value="Genomic_DNA"/>
</dbReference>
<protein>
    <submittedName>
        <fullName evidence="6">Sigma-70 family RNA polymerase sigma factor</fullName>
    </submittedName>
</protein>
<dbReference type="InterPro" id="IPR039425">
    <property type="entry name" value="RNA_pol_sigma-70-like"/>
</dbReference>
<dbReference type="GO" id="GO:0006352">
    <property type="term" value="P:DNA-templated transcription initiation"/>
    <property type="evidence" value="ECO:0007669"/>
    <property type="project" value="InterPro"/>
</dbReference>
<comment type="caution">
    <text evidence="6">The sequence shown here is derived from an EMBL/GenBank/DDBJ whole genome shotgun (WGS) entry which is preliminary data.</text>
</comment>
<comment type="similarity">
    <text evidence="1">Belongs to the sigma-70 factor family. ECF subfamily.</text>
</comment>
<dbReference type="OrthoDB" id="1100095at2"/>
<proteinExistence type="inferred from homology"/>
<dbReference type="InterPro" id="IPR013324">
    <property type="entry name" value="RNA_pol_sigma_r3/r4-like"/>
</dbReference>
<evidence type="ECO:0000256" key="4">
    <source>
        <dbReference type="ARBA" id="ARBA00023163"/>
    </source>
</evidence>
<dbReference type="PANTHER" id="PTHR43133:SF46">
    <property type="entry name" value="RNA POLYMERASE SIGMA-70 FACTOR ECF SUBFAMILY"/>
    <property type="match status" value="1"/>
</dbReference>
<evidence type="ECO:0000256" key="5">
    <source>
        <dbReference type="SAM" id="Coils"/>
    </source>
</evidence>
<keyword evidence="4" id="KW-0804">Transcription</keyword>
<keyword evidence="5" id="KW-0175">Coiled coil</keyword>
<dbReference type="Proteomes" id="UP000268372">
    <property type="component" value="Unassembled WGS sequence"/>
</dbReference>
<keyword evidence="7" id="KW-1185">Reference proteome</keyword>
<dbReference type="NCBIfam" id="TIGR02937">
    <property type="entry name" value="sigma70-ECF"/>
    <property type="match status" value="1"/>
</dbReference>
<dbReference type="InterPro" id="IPR013325">
    <property type="entry name" value="RNA_pol_sigma_r2"/>
</dbReference>
<dbReference type="PANTHER" id="PTHR43133">
    <property type="entry name" value="RNA POLYMERASE ECF-TYPE SIGMA FACTO"/>
    <property type="match status" value="1"/>
</dbReference>
<dbReference type="InterPro" id="IPR014284">
    <property type="entry name" value="RNA_pol_sigma-70_dom"/>
</dbReference>
<evidence type="ECO:0000256" key="3">
    <source>
        <dbReference type="ARBA" id="ARBA00023082"/>
    </source>
</evidence>
<gene>
    <name evidence="6" type="ORF">EG242_04370</name>
</gene>